<keyword evidence="3" id="KW-0804">Transcription</keyword>
<evidence type="ECO:0000313" key="7">
    <source>
        <dbReference type="EMBL" id="MFC7450755.1"/>
    </source>
</evidence>
<evidence type="ECO:0000259" key="6">
    <source>
        <dbReference type="PROSITE" id="PS50977"/>
    </source>
</evidence>
<feature type="domain" description="HTH tetR-type" evidence="6">
    <location>
        <begin position="26"/>
        <end position="87"/>
    </location>
</feature>
<proteinExistence type="predicted"/>
<dbReference type="RefSeq" id="WP_378408854.1">
    <property type="nucleotide sequence ID" value="NZ_JBHTCS010000028.1"/>
</dbReference>
<organism evidence="7 8">
    <name type="scientific">Rhodococcus daqingensis</name>
    <dbReference type="NCBI Taxonomy" id="2479363"/>
    <lineage>
        <taxon>Bacteria</taxon>
        <taxon>Bacillati</taxon>
        <taxon>Actinomycetota</taxon>
        <taxon>Actinomycetes</taxon>
        <taxon>Mycobacteriales</taxon>
        <taxon>Nocardiaceae</taxon>
        <taxon>Rhodococcus</taxon>
    </lineage>
</organism>
<dbReference type="InterPro" id="IPR050109">
    <property type="entry name" value="HTH-type_TetR-like_transc_reg"/>
</dbReference>
<evidence type="ECO:0000256" key="5">
    <source>
        <dbReference type="SAM" id="MobiDB-lite"/>
    </source>
</evidence>
<evidence type="ECO:0000313" key="8">
    <source>
        <dbReference type="Proteomes" id="UP001596484"/>
    </source>
</evidence>
<dbReference type="PROSITE" id="PS50977">
    <property type="entry name" value="HTH_TETR_2"/>
    <property type="match status" value="1"/>
</dbReference>
<feature type="region of interest" description="Disordered" evidence="5">
    <location>
        <begin position="1"/>
        <end position="21"/>
    </location>
</feature>
<accession>A0ABW2S3V7</accession>
<comment type="caution">
    <text evidence="7">The sequence shown here is derived from an EMBL/GenBank/DDBJ whole genome shotgun (WGS) entry which is preliminary data.</text>
</comment>
<dbReference type="PANTHER" id="PTHR30055:SF234">
    <property type="entry name" value="HTH-TYPE TRANSCRIPTIONAL REGULATOR BETI"/>
    <property type="match status" value="1"/>
</dbReference>
<dbReference type="EMBL" id="JBHTCS010000028">
    <property type="protein sequence ID" value="MFC7450755.1"/>
    <property type="molecule type" value="Genomic_DNA"/>
</dbReference>
<name>A0ABW2S3V7_9NOCA</name>
<gene>
    <name evidence="7" type="ORF">ACFQS9_22920</name>
</gene>
<protein>
    <submittedName>
        <fullName evidence="7">TetR/AcrR family transcriptional regulator</fullName>
    </submittedName>
</protein>
<dbReference type="SUPFAM" id="SSF46689">
    <property type="entry name" value="Homeodomain-like"/>
    <property type="match status" value="1"/>
</dbReference>
<evidence type="ECO:0000256" key="4">
    <source>
        <dbReference type="PROSITE-ProRule" id="PRU00335"/>
    </source>
</evidence>
<keyword evidence="8" id="KW-1185">Reference proteome</keyword>
<dbReference type="PANTHER" id="PTHR30055">
    <property type="entry name" value="HTH-TYPE TRANSCRIPTIONAL REGULATOR RUTR"/>
    <property type="match status" value="1"/>
</dbReference>
<keyword evidence="1" id="KW-0805">Transcription regulation</keyword>
<keyword evidence="2 4" id="KW-0238">DNA-binding</keyword>
<evidence type="ECO:0000256" key="1">
    <source>
        <dbReference type="ARBA" id="ARBA00023015"/>
    </source>
</evidence>
<dbReference type="InterPro" id="IPR009057">
    <property type="entry name" value="Homeodomain-like_sf"/>
</dbReference>
<sequence>MSITAKRPEESRSPSGHEARWEQHNLERQTRILEAAVAMLEERPAGADIPVQEIAKRAGLAKSVVYRQFDGRDDLDCRIRAHLVDEFSRTLDAELDISTGSVEEILVRTIRAVADWMTDHPRLNEFARTGPTVRGADIDAVSSLKMRMSVRARELIASIATLIDVDDSAFDSVPFAVVTMVEGTLTQWATDPEPTRDRSQIVADLARLAWFVLDGAARSAGVTVDPTAELSAVIARLSGASGDVAV</sequence>
<evidence type="ECO:0000256" key="2">
    <source>
        <dbReference type="ARBA" id="ARBA00023125"/>
    </source>
</evidence>
<reference evidence="8" key="1">
    <citation type="journal article" date="2019" name="Int. J. Syst. Evol. Microbiol.">
        <title>The Global Catalogue of Microorganisms (GCM) 10K type strain sequencing project: providing services to taxonomists for standard genome sequencing and annotation.</title>
        <authorList>
            <consortium name="The Broad Institute Genomics Platform"/>
            <consortium name="The Broad Institute Genome Sequencing Center for Infectious Disease"/>
            <person name="Wu L."/>
            <person name="Ma J."/>
        </authorList>
    </citation>
    <scope>NUCLEOTIDE SEQUENCE [LARGE SCALE GENOMIC DNA]</scope>
    <source>
        <strain evidence="8">ICMP 19430</strain>
    </source>
</reference>
<evidence type="ECO:0000256" key="3">
    <source>
        <dbReference type="ARBA" id="ARBA00023163"/>
    </source>
</evidence>
<dbReference type="Gene3D" id="1.10.357.10">
    <property type="entry name" value="Tetracycline Repressor, domain 2"/>
    <property type="match status" value="1"/>
</dbReference>
<dbReference type="InterPro" id="IPR001647">
    <property type="entry name" value="HTH_TetR"/>
</dbReference>
<feature type="DNA-binding region" description="H-T-H motif" evidence="4">
    <location>
        <begin position="50"/>
        <end position="69"/>
    </location>
</feature>
<dbReference type="Pfam" id="PF00440">
    <property type="entry name" value="TetR_N"/>
    <property type="match status" value="1"/>
</dbReference>
<dbReference type="Proteomes" id="UP001596484">
    <property type="component" value="Unassembled WGS sequence"/>
</dbReference>